<reference evidence="2 3" key="1">
    <citation type="journal article" date="2016" name="Sci. Rep.">
        <title>Metabolic traits of an uncultured archaeal lineage -MSBL1- from brine pools of the Red Sea.</title>
        <authorList>
            <person name="Mwirichia R."/>
            <person name="Alam I."/>
            <person name="Rashid M."/>
            <person name="Vinu M."/>
            <person name="Ba-Alawi W."/>
            <person name="Anthony Kamau A."/>
            <person name="Kamanda Ngugi D."/>
            <person name="Goker M."/>
            <person name="Klenk H.P."/>
            <person name="Bajic V."/>
            <person name="Stingl U."/>
        </authorList>
    </citation>
    <scope>NUCLEOTIDE SEQUENCE [LARGE SCALE GENOMIC DNA]</scope>
    <source>
        <strain evidence="2">SCGC-AAA259D14</strain>
    </source>
</reference>
<sequence>MNKVLESIRERRSVRKFTEEAVSEEKIEEILEAARWAPSGKNNQPWRFLVVRDESEKSKLADCTHYADTIDQAQVLIVVYLDNEKSYDRTKDVQSIGACCQNIWLAAHSLGLGAVWNGEILNHKECVEEVLETPKKLELMAVFCIGHPAEEPTSDRVPLEDLLIR</sequence>
<evidence type="ECO:0000313" key="3">
    <source>
        <dbReference type="Proteomes" id="UP000070589"/>
    </source>
</evidence>
<name>A0A133U973_9EURY</name>
<keyword evidence="3" id="KW-1185">Reference proteome</keyword>
<comment type="caution">
    <text evidence="2">The sequence shown here is derived from an EMBL/GenBank/DDBJ whole genome shotgun (WGS) entry which is preliminary data.</text>
</comment>
<dbReference type="EMBL" id="LHXL01000001">
    <property type="protein sequence ID" value="KXA90719.1"/>
    <property type="molecule type" value="Genomic_DNA"/>
</dbReference>
<dbReference type="SUPFAM" id="SSF55469">
    <property type="entry name" value="FMN-dependent nitroreductase-like"/>
    <property type="match status" value="1"/>
</dbReference>
<feature type="domain" description="Nitroreductase" evidence="1">
    <location>
        <begin position="65"/>
        <end position="147"/>
    </location>
</feature>
<dbReference type="Proteomes" id="UP000070589">
    <property type="component" value="Unassembled WGS sequence"/>
</dbReference>
<gene>
    <name evidence="2" type="ORF">AKJ62_00105</name>
</gene>
<evidence type="ECO:0000313" key="2">
    <source>
        <dbReference type="EMBL" id="KXA90719.1"/>
    </source>
</evidence>
<dbReference type="PANTHER" id="PTHR23026:SF123">
    <property type="entry name" value="NAD(P)H NITROREDUCTASE RV3131-RELATED"/>
    <property type="match status" value="1"/>
</dbReference>
<dbReference type="GO" id="GO:0016491">
    <property type="term" value="F:oxidoreductase activity"/>
    <property type="evidence" value="ECO:0007669"/>
    <property type="project" value="InterPro"/>
</dbReference>
<organism evidence="2 3">
    <name type="scientific">candidate division MSBL1 archaeon SCGC-AAA259D14</name>
    <dbReference type="NCBI Taxonomy" id="1698261"/>
    <lineage>
        <taxon>Archaea</taxon>
        <taxon>Methanobacteriati</taxon>
        <taxon>Methanobacteriota</taxon>
        <taxon>candidate division MSBL1</taxon>
    </lineage>
</organism>
<feature type="domain" description="Nitroreductase" evidence="1">
    <location>
        <begin position="8"/>
        <end position="62"/>
    </location>
</feature>
<protein>
    <submittedName>
        <fullName evidence="2">Nitroreductase</fullName>
    </submittedName>
</protein>
<dbReference type="CDD" id="cd02062">
    <property type="entry name" value="Nitro_FMN_reductase"/>
    <property type="match status" value="1"/>
</dbReference>
<accession>A0A133U973</accession>
<proteinExistence type="predicted"/>
<dbReference type="PANTHER" id="PTHR23026">
    <property type="entry name" value="NADPH NITROREDUCTASE"/>
    <property type="match status" value="1"/>
</dbReference>
<dbReference type="InterPro" id="IPR029479">
    <property type="entry name" value="Nitroreductase"/>
</dbReference>
<dbReference type="AlphaFoldDB" id="A0A133U973"/>
<dbReference type="InterPro" id="IPR000415">
    <property type="entry name" value="Nitroreductase-like"/>
</dbReference>
<dbReference type="Pfam" id="PF00881">
    <property type="entry name" value="Nitroreductase"/>
    <property type="match status" value="2"/>
</dbReference>
<dbReference type="InterPro" id="IPR050627">
    <property type="entry name" value="Nitroreductase/BluB"/>
</dbReference>
<evidence type="ECO:0000259" key="1">
    <source>
        <dbReference type="Pfam" id="PF00881"/>
    </source>
</evidence>
<dbReference type="Gene3D" id="3.40.109.10">
    <property type="entry name" value="NADH Oxidase"/>
    <property type="match status" value="1"/>
</dbReference>